<dbReference type="EMBL" id="HBEZ01009867">
    <property type="protein sequence ID" value="CAD8627764.1"/>
    <property type="molecule type" value="Transcribed_RNA"/>
</dbReference>
<dbReference type="AlphaFoldDB" id="A0A7S0M360"/>
<protein>
    <submittedName>
        <fullName evidence="1">Uncharacterized protein</fullName>
    </submittedName>
</protein>
<sequence length="121" mass="13397">MTTAYYGGCYNASALAVREIDQFPQIPAKGSRAPEQKFGVSSAMCPDDSNSSLAKTLDSMYCTPQTYVCSDTDCYFSNIYSPVQDYYNWTGINHSPRLSNSLLSQVSAIIMAIFWTSVTLR</sequence>
<organism evidence="1">
    <name type="scientific">Cryptomonas curvata</name>
    <dbReference type="NCBI Taxonomy" id="233186"/>
    <lineage>
        <taxon>Eukaryota</taxon>
        <taxon>Cryptophyceae</taxon>
        <taxon>Cryptomonadales</taxon>
        <taxon>Cryptomonadaceae</taxon>
        <taxon>Cryptomonas</taxon>
    </lineage>
</organism>
<proteinExistence type="predicted"/>
<evidence type="ECO:0000313" key="1">
    <source>
        <dbReference type="EMBL" id="CAD8627764.1"/>
    </source>
</evidence>
<name>A0A7S0M360_9CRYP</name>
<reference evidence="1" key="1">
    <citation type="submission" date="2021-01" db="EMBL/GenBank/DDBJ databases">
        <authorList>
            <person name="Corre E."/>
            <person name="Pelletier E."/>
            <person name="Niang G."/>
            <person name="Scheremetjew M."/>
            <person name="Finn R."/>
            <person name="Kale V."/>
            <person name="Holt S."/>
            <person name="Cochrane G."/>
            <person name="Meng A."/>
            <person name="Brown T."/>
            <person name="Cohen L."/>
        </authorList>
    </citation>
    <scope>NUCLEOTIDE SEQUENCE</scope>
    <source>
        <strain evidence="1">CCAP979/52</strain>
    </source>
</reference>
<gene>
    <name evidence="1" type="ORF">CCUR1050_LOCUS5442</name>
</gene>
<accession>A0A7S0M360</accession>